<keyword evidence="1" id="KW-0547">Nucleotide-binding</keyword>
<dbReference type="SUPFAM" id="SSF46689">
    <property type="entry name" value="Homeodomain-like"/>
    <property type="match status" value="1"/>
</dbReference>
<dbReference type="Pfam" id="PF00158">
    <property type="entry name" value="Sigma54_activat"/>
    <property type="match status" value="1"/>
</dbReference>
<keyword evidence="5" id="KW-0804">Transcription</keyword>
<dbReference type="SUPFAM" id="SSF52172">
    <property type="entry name" value="CheY-like"/>
    <property type="match status" value="1"/>
</dbReference>
<evidence type="ECO:0000259" key="8">
    <source>
        <dbReference type="PROSITE" id="PS50110"/>
    </source>
</evidence>
<dbReference type="InterPro" id="IPR027417">
    <property type="entry name" value="P-loop_NTPase"/>
</dbReference>
<dbReference type="GO" id="GO:0005524">
    <property type="term" value="F:ATP binding"/>
    <property type="evidence" value="ECO:0007669"/>
    <property type="project" value="UniProtKB-KW"/>
</dbReference>
<dbReference type="CDD" id="cd00009">
    <property type="entry name" value="AAA"/>
    <property type="match status" value="1"/>
</dbReference>
<evidence type="ECO:0000256" key="2">
    <source>
        <dbReference type="ARBA" id="ARBA00022840"/>
    </source>
</evidence>
<evidence type="ECO:0000256" key="5">
    <source>
        <dbReference type="ARBA" id="ARBA00023163"/>
    </source>
</evidence>
<evidence type="ECO:0000256" key="1">
    <source>
        <dbReference type="ARBA" id="ARBA00022741"/>
    </source>
</evidence>
<keyword evidence="3" id="KW-0805">Transcription regulation</keyword>
<dbReference type="GO" id="GO:0000160">
    <property type="term" value="P:phosphorelay signal transduction system"/>
    <property type="evidence" value="ECO:0007669"/>
    <property type="project" value="InterPro"/>
</dbReference>
<accession>A0A1M7YAD7</accession>
<dbReference type="InterPro" id="IPR002078">
    <property type="entry name" value="Sigma_54_int"/>
</dbReference>
<keyword evidence="10" id="KW-1185">Reference proteome</keyword>
<dbReference type="CDD" id="cd17536">
    <property type="entry name" value="REC_YesN-like"/>
    <property type="match status" value="1"/>
</dbReference>
<keyword evidence="2" id="KW-0067">ATP-binding</keyword>
<evidence type="ECO:0000256" key="4">
    <source>
        <dbReference type="ARBA" id="ARBA00023125"/>
    </source>
</evidence>
<dbReference type="RefSeq" id="WP_073614205.1">
    <property type="nucleotide sequence ID" value="NZ_FRFE01000014.1"/>
</dbReference>
<evidence type="ECO:0000313" key="10">
    <source>
        <dbReference type="Proteomes" id="UP000184603"/>
    </source>
</evidence>
<dbReference type="InterPro" id="IPR001789">
    <property type="entry name" value="Sig_transdc_resp-reg_receiver"/>
</dbReference>
<gene>
    <name evidence="9" type="ORF">SAMN02745220_02864</name>
</gene>
<dbReference type="Proteomes" id="UP000184603">
    <property type="component" value="Unassembled WGS sequence"/>
</dbReference>
<dbReference type="PANTHER" id="PTHR32071">
    <property type="entry name" value="TRANSCRIPTIONAL REGULATORY PROTEIN"/>
    <property type="match status" value="1"/>
</dbReference>
<proteinExistence type="predicted"/>
<reference evidence="9 10" key="1">
    <citation type="submission" date="2016-12" db="EMBL/GenBank/DDBJ databases">
        <authorList>
            <person name="Song W.-J."/>
            <person name="Kurnit D.M."/>
        </authorList>
    </citation>
    <scope>NUCLEOTIDE SEQUENCE [LARGE SCALE GENOMIC DNA]</scope>
    <source>
        <strain evidence="9 10">DSM 18488</strain>
    </source>
</reference>
<dbReference type="InterPro" id="IPR058031">
    <property type="entry name" value="AAA_lid_NorR"/>
</dbReference>
<dbReference type="FunFam" id="3.40.50.300:FF:000006">
    <property type="entry name" value="DNA-binding transcriptional regulator NtrC"/>
    <property type="match status" value="1"/>
</dbReference>
<dbReference type="GO" id="GO:0006355">
    <property type="term" value="P:regulation of DNA-templated transcription"/>
    <property type="evidence" value="ECO:0007669"/>
    <property type="project" value="InterPro"/>
</dbReference>
<evidence type="ECO:0000256" key="3">
    <source>
        <dbReference type="ARBA" id="ARBA00023015"/>
    </source>
</evidence>
<dbReference type="PROSITE" id="PS00688">
    <property type="entry name" value="SIGMA54_INTERACT_3"/>
    <property type="match status" value="1"/>
</dbReference>
<sequence>MGKSMRVLLVDDQLDFIKGLARLLLAELEDLEVLTAVGGKDALHLLDTTEVHILLTDLQMPEMNGLQLMEEVHRRYPATKVIILTGFGTIEKAVQAVRHGAFDFLTKPVASEQLYRTVRKAADFIRLELENQRLRQIVAGGDKPILLGESAAIRQVRQSIEAVAGSDYPVLIQGESGTGKELAAQMVHRYSNRIKKPYVAVNCPAIPDALLESELFGHCRGAFTGADRDKDGLFFTANNGTLHLDEIGDISATMQTKILRFLQEGEIRPVGSTKTIATDVRIVASTNRILDTLVEQGNFRADLFYRLNVIAIHMPPLRERSEDIPLLAHFFLEKTLVEMKIAEMTIEPEVLSYLCTKDWPGNVRELQNTIRRLVVFSGHENITMASVQRIETPGQPMSAVTGELGPYKSMKNLVSDKFSRSYIEQLLAATSGNVSEASRISGLSRVAIQKLGQRLGIDLSRFR</sequence>
<dbReference type="Pfam" id="PF25601">
    <property type="entry name" value="AAA_lid_14"/>
    <property type="match status" value="1"/>
</dbReference>
<organism evidence="9 10">
    <name type="scientific">Desulfopila aestuarii DSM 18488</name>
    <dbReference type="NCBI Taxonomy" id="1121416"/>
    <lineage>
        <taxon>Bacteria</taxon>
        <taxon>Pseudomonadati</taxon>
        <taxon>Thermodesulfobacteriota</taxon>
        <taxon>Desulfobulbia</taxon>
        <taxon>Desulfobulbales</taxon>
        <taxon>Desulfocapsaceae</taxon>
        <taxon>Desulfopila</taxon>
    </lineage>
</organism>
<dbReference type="SUPFAM" id="SSF52540">
    <property type="entry name" value="P-loop containing nucleoside triphosphate hydrolases"/>
    <property type="match status" value="1"/>
</dbReference>
<dbReference type="InterPro" id="IPR025944">
    <property type="entry name" value="Sigma_54_int_dom_CS"/>
</dbReference>
<dbReference type="STRING" id="1121416.SAMN02745220_02864"/>
<dbReference type="Gene3D" id="1.10.10.60">
    <property type="entry name" value="Homeodomain-like"/>
    <property type="match status" value="1"/>
</dbReference>
<feature type="domain" description="Sigma-54 factor interaction" evidence="7">
    <location>
        <begin position="146"/>
        <end position="375"/>
    </location>
</feature>
<dbReference type="GO" id="GO:0003677">
    <property type="term" value="F:DNA binding"/>
    <property type="evidence" value="ECO:0007669"/>
    <property type="project" value="UniProtKB-KW"/>
</dbReference>
<keyword evidence="4" id="KW-0238">DNA-binding</keyword>
<evidence type="ECO:0000256" key="6">
    <source>
        <dbReference type="PROSITE-ProRule" id="PRU00169"/>
    </source>
</evidence>
<dbReference type="PANTHER" id="PTHR32071:SF117">
    <property type="entry name" value="PTS-DEPENDENT DIHYDROXYACETONE KINASE OPERON REGULATORY PROTEIN-RELATED"/>
    <property type="match status" value="1"/>
</dbReference>
<dbReference type="Pfam" id="PF00072">
    <property type="entry name" value="Response_reg"/>
    <property type="match status" value="1"/>
</dbReference>
<dbReference type="InterPro" id="IPR011006">
    <property type="entry name" value="CheY-like_superfamily"/>
</dbReference>
<dbReference type="InterPro" id="IPR003593">
    <property type="entry name" value="AAA+_ATPase"/>
</dbReference>
<dbReference type="Gene3D" id="1.10.8.60">
    <property type="match status" value="1"/>
</dbReference>
<name>A0A1M7YAD7_9BACT</name>
<evidence type="ECO:0000259" key="7">
    <source>
        <dbReference type="PROSITE" id="PS50045"/>
    </source>
</evidence>
<feature type="domain" description="Response regulatory" evidence="8">
    <location>
        <begin position="6"/>
        <end position="122"/>
    </location>
</feature>
<dbReference type="SMART" id="SM00448">
    <property type="entry name" value="REC"/>
    <property type="match status" value="1"/>
</dbReference>
<dbReference type="OrthoDB" id="9763792at2"/>
<dbReference type="PROSITE" id="PS50045">
    <property type="entry name" value="SIGMA54_INTERACT_4"/>
    <property type="match status" value="1"/>
</dbReference>
<dbReference type="InterPro" id="IPR009057">
    <property type="entry name" value="Homeodomain-like_sf"/>
</dbReference>
<dbReference type="SMART" id="SM00382">
    <property type="entry name" value="AAA"/>
    <property type="match status" value="1"/>
</dbReference>
<evidence type="ECO:0000313" key="9">
    <source>
        <dbReference type="EMBL" id="SHO49498.1"/>
    </source>
</evidence>
<dbReference type="Gene3D" id="3.40.50.300">
    <property type="entry name" value="P-loop containing nucleotide triphosphate hydrolases"/>
    <property type="match status" value="1"/>
</dbReference>
<feature type="modified residue" description="4-aspartylphosphate" evidence="6">
    <location>
        <position position="57"/>
    </location>
</feature>
<dbReference type="AlphaFoldDB" id="A0A1M7YAD7"/>
<protein>
    <submittedName>
        <fullName evidence="9">Two component transcriptional regulator, Fis family</fullName>
    </submittedName>
</protein>
<keyword evidence="6" id="KW-0597">Phosphoprotein</keyword>
<dbReference type="Gene3D" id="3.40.50.2300">
    <property type="match status" value="1"/>
</dbReference>
<dbReference type="PROSITE" id="PS50110">
    <property type="entry name" value="RESPONSE_REGULATORY"/>
    <property type="match status" value="1"/>
</dbReference>
<dbReference type="EMBL" id="FRFE01000014">
    <property type="protein sequence ID" value="SHO49498.1"/>
    <property type="molecule type" value="Genomic_DNA"/>
</dbReference>